<comment type="caution">
    <text evidence="8">The sequence shown here is derived from an EMBL/GenBank/DDBJ whole genome shotgun (WGS) entry which is preliminary data.</text>
</comment>
<feature type="transmembrane region" description="Helical" evidence="6">
    <location>
        <begin position="91"/>
        <end position="109"/>
    </location>
</feature>
<evidence type="ECO:0000256" key="6">
    <source>
        <dbReference type="SAM" id="Phobius"/>
    </source>
</evidence>
<keyword evidence="4 6" id="KW-0472">Membrane</keyword>
<sequence>MRPDTSDEGPYEPPRGGAAGGPAGGGPAGEGRPVGGPTHVSVSQTEVQPGFWNTSRVIAALISALVLVFIFQNTRTVKVHLLIPELRLPLWVVLLGTAFLGMLAGMFWAHRRRVRRARR</sequence>
<evidence type="ECO:0000313" key="8">
    <source>
        <dbReference type="EMBL" id="MDT0320198.1"/>
    </source>
</evidence>
<evidence type="ECO:0000259" key="7">
    <source>
        <dbReference type="Pfam" id="PF06305"/>
    </source>
</evidence>
<protein>
    <submittedName>
        <fullName evidence="8">LapA family protein</fullName>
    </submittedName>
</protein>
<proteinExistence type="predicted"/>
<feature type="compositionally biased region" description="Gly residues" evidence="5">
    <location>
        <begin position="17"/>
        <end position="34"/>
    </location>
</feature>
<evidence type="ECO:0000256" key="1">
    <source>
        <dbReference type="ARBA" id="ARBA00022475"/>
    </source>
</evidence>
<dbReference type="EMBL" id="JAVREM010000022">
    <property type="protein sequence ID" value="MDT0320198.1"/>
    <property type="molecule type" value="Genomic_DNA"/>
</dbReference>
<evidence type="ECO:0000256" key="3">
    <source>
        <dbReference type="ARBA" id="ARBA00022989"/>
    </source>
</evidence>
<evidence type="ECO:0000256" key="5">
    <source>
        <dbReference type="SAM" id="MobiDB-lite"/>
    </source>
</evidence>
<reference evidence="9" key="1">
    <citation type="submission" date="2023-07" db="EMBL/GenBank/DDBJ databases">
        <title>30 novel species of actinomycetes from the DSMZ collection.</title>
        <authorList>
            <person name="Nouioui I."/>
        </authorList>
    </citation>
    <scope>NUCLEOTIDE SEQUENCE [LARGE SCALE GENOMIC DNA]</scope>
    <source>
        <strain evidence="9">DSM 44918</strain>
    </source>
</reference>
<dbReference type="Pfam" id="PF06305">
    <property type="entry name" value="LapA_dom"/>
    <property type="match status" value="1"/>
</dbReference>
<keyword evidence="3 6" id="KW-1133">Transmembrane helix</keyword>
<feature type="region of interest" description="Disordered" evidence="5">
    <location>
        <begin position="1"/>
        <end position="42"/>
    </location>
</feature>
<evidence type="ECO:0000256" key="2">
    <source>
        <dbReference type="ARBA" id="ARBA00022692"/>
    </source>
</evidence>
<accession>A0ABU2LRI0</accession>
<dbReference type="InterPro" id="IPR010445">
    <property type="entry name" value="LapA_dom"/>
</dbReference>
<feature type="compositionally biased region" description="Acidic residues" evidence="5">
    <location>
        <begin position="1"/>
        <end position="10"/>
    </location>
</feature>
<gene>
    <name evidence="8" type="ORF">RNC47_17835</name>
</gene>
<dbReference type="Proteomes" id="UP001183420">
    <property type="component" value="Unassembled WGS sequence"/>
</dbReference>
<name>A0ABU2LRI0_9ACTN</name>
<evidence type="ECO:0000313" key="9">
    <source>
        <dbReference type="Proteomes" id="UP001183420"/>
    </source>
</evidence>
<keyword evidence="9" id="KW-1185">Reference proteome</keyword>
<dbReference type="RefSeq" id="WP_311599950.1">
    <property type="nucleotide sequence ID" value="NZ_JAVREM010000022.1"/>
</dbReference>
<keyword evidence="2 6" id="KW-0812">Transmembrane</keyword>
<feature type="domain" description="Lipopolysaccharide assembly protein A" evidence="7">
    <location>
        <begin position="72"/>
        <end position="118"/>
    </location>
</feature>
<organism evidence="8 9">
    <name type="scientific">Streptomyces millisiae</name>
    <dbReference type="NCBI Taxonomy" id="3075542"/>
    <lineage>
        <taxon>Bacteria</taxon>
        <taxon>Bacillati</taxon>
        <taxon>Actinomycetota</taxon>
        <taxon>Actinomycetes</taxon>
        <taxon>Kitasatosporales</taxon>
        <taxon>Streptomycetaceae</taxon>
        <taxon>Streptomyces</taxon>
    </lineage>
</organism>
<evidence type="ECO:0000256" key="4">
    <source>
        <dbReference type="ARBA" id="ARBA00023136"/>
    </source>
</evidence>
<feature type="transmembrane region" description="Helical" evidence="6">
    <location>
        <begin position="51"/>
        <end position="71"/>
    </location>
</feature>
<keyword evidence="1" id="KW-1003">Cell membrane</keyword>